<organism evidence="2 3">
    <name type="scientific">Actinophytocola oryzae</name>
    <dbReference type="NCBI Taxonomy" id="502181"/>
    <lineage>
        <taxon>Bacteria</taxon>
        <taxon>Bacillati</taxon>
        <taxon>Actinomycetota</taxon>
        <taxon>Actinomycetes</taxon>
        <taxon>Pseudonocardiales</taxon>
        <taxon>Pseudonocardiaceae</taxon>
    </lineage>
</organism>
<gene>
    <name evidence="2" type="ORF">CLV71_112108</name>
</gene>
<dbReference type="GO" id="GO:0016301">
    <property type="term" value="F:kinase activity"/>
    <property type="evidence" value="ECO:0007669"/>
    <property type="project" value="UniProtKB-KW"/>
</dbReference>
<reference evidence="2 3" key="1">
    <citation type="submission" date="2019-03" db="EMBL/GenBank/DDBJ databases">
        <title>Genomic Encyclopedia of Archaeal and Bacterial Type Strains, Phase II (KMG-II): from individual species to whole genera.</title>
        <authorList>
            <person name="Goeker M."/>
        </authorList>
    </citation>
    <scope>NUCLEOTIDE SEQUENCE [LARGE SCALE GENOMIC DNA]</scope>
    <source>
        <strain evidence="2 3">DSM 45499</strain>
    </source>
</reference>
<protein>
    <submittedName>
        <fullName evidence="2">Aminoglycoside phosphotransferase (APT) family kinase protein</fullName>
    </submittedName>
</protein>
<keyword evidence="2" id="KW-0418">Kinase</keyword>
<evidence type="ECO:0000259" key="1">
    <source>
        <dbReference type="Pfam" id="PF01636"/>
    </source>
</evidence>
<dbReference type="OrthoDB" id="9797603at2"/>
<dbReference type="Pfam" id="PF01636">
    <property type="entry name" value="APH"/>
    <property type="match status" value="1"/>
</dbReference>
<dbReference type="PANTHER" id="PTHR21310">
    <property type="entry name" value="AMINOGLYCOSIDE PHOSPHOTRANSFERASE-RELATED-RELATED"/>
    <property type="match status" value="1"/>
</dbReference>
<accession>A0A4V6Q6N6</accession>
<dbReference type="CDD" id="cd05155">
    <property type="entry name" value="APH_ChoK_like_1"/>
    <property type="match status" value="1"/>
</dbReference>
<feature type="domain" description="Aminoglycoside phosphotransferase" evidence="1">
    <location>
        <begin position="37"/>
        <end position="267"/>
    </location>
</feature>
<dbReference type="AlphaFoldDB" id="A0A4V6Q6N6"/>
<sequence>MEGVPDPQDLDATTVARLIAAQCPQWADEPLRPVAKPGVDNSTFRLGDDKMVRLPRFERWIGQVTREQRWLPCLAPHLPLPVPRPLAQGEPAEGFPYPWSVYEWLPGEPADAAELTDLRQVAVDLAEFLLALRAVDATDGPPPESSNGFRGCDLADERDSPVVRSYLASRIDRLDGILDTGPVRELWDEALATPVWSRSPVWVHGDPAPSNLLARDGRLSAVIDFGTLAVGDPAVDLIAAWTLLDADSRKVFRDRLDVDDDTWTRGRCWGLSATLPDPATMTEKSVADLNAVLADR</sequence>
<dbReference type="Gene3D" id="3.30.200.20">
    <property type="entry name" value="Phosphorylase Kinase, domain 1"/>
    <property type="match status" value="1"/>
</dbReference>
<comment type="caution">
    <text evidence="2">The sequence shown here is derived from an EMBL/GenBank/DDBJ whole genome shotgun (WGS) entry which is preliminary data.</text>
</comment>
<keyword evidence="3" id="KW-1185">Reference proteome</keyword>
<dbReference type="InterPro" id="IPR051678">
    <property type="entry name" value="AGP_Transferase"/>
</dbReference>
<dbReference type="Gene3D" id="3.90.1200.10">
    <property type="match status" value="1"/>
</dbReference>
<evidence type="ECO:0000313" key="3">
    <source>
        <dbReference type="Proteomes" id="UP000294927"/>
    </source>
</evidence>
<dbReference type="EMBL" id="SOCP01000012">
    <property type="protein sequence ID" value="TDV45441.1"/>
    <property type="molecule type" value="Genomic_DNA"/>
</dbReference>
<dbReference type="Proteomes" id="UP000294927">
    <property type="component" value="Unassembled WGS sequence"/>
</dbReference>
<proteinExistence type="predicted"/>
<name>A0A4V6Q6N6_9PSEU</name>
<keyword evidence="2" id="KW-0808">Transferase</keyword>
<dbReference type="SUPFAM" id="SSF56112">
    <property type="entry name" value="Protein kinase-like (PK-like)"/>
    <property type="match status" value="1"/>
</dbReference>
<dbReference type="PANTHER" id="PTHR21310:SF42">
    <property type="entry name" value="BIFUNCTIONAL AAC_APH"/>
    <property type="match status" value="1"/>
</dbReference>
<dbReference type="InterPro" id="IPR002575">
    <property type="entry name" value="Aminoglycoside_PTrfase"/>
</dbReference>
<evidence type="ECO:0000313" key="2">
    <source>
        <dbReference type="EMBL" id="TDV45441.1"/>
    </source>
</evidence>
<dbReference type="InterPro" id="IPR011009">
    <property type="entry name" value="Kinase-like_dom_sf"/>
</dbReference>